<accession>A0A7E5A0Q8</accession>
<reference evidence="3" key="2">
    <citation type="submission" date="2020-10" db="UniProtKB">
        <authorList>
            <consortium name="WormBaseParasite"/>
        </authorList>
    </citation>
    <scope>IDENTIFICATION</scope>
</reference>
<keyword evidence="2" id="KW-1185">Reference proteome</keyword>
<reference evidence="2" key="1">
    <citation type="journal article" date="2013" name="Genetics">
        <title>The draft genome and transcriptome of Panagrellus redivivus are shaped by the harsh demands of a free-living lifestyle.</title>
        <authorList>
            <person name="Srinivasan J."/>
            <person name="Dillman A.R."/>
            <person name="Macchietto M.G."/>
            <person name="Heikkinen L."/>
            <person name="Lakso M."/>
            <person name="Fracchia K.M."/>
            <person name="Antoshechkin I."/>
            <person name="Mortazavi A."/>
            <person name="Wong G."/>
            <person name="Sternberg P.W."/>
        </authorList>
    </citation>
    <scope>NUCLEOTIDE SEQUENCE [LARGE SCALE GENOMIC DNA]</scope>
    <source>
        <strain evidence="2">MT8872</strain>
    </source>
</reference>
<protein>
    <submittedName>
        <fullName evidence="3">Transposase</fullName>
    </submittedName>
</protein>
<dbReference type="WBParaSite" id="Pan_g6748.t1">
    <property type="protein sequence ID" value="Pan_g6748.t1"/>
    <property type="gene ID" value="Pan_g6748"/>
</dbReference>
<proteinExistence type="predicted"/>
<organism evidence="2 3">
    <name type="scientific">Panagrellus redivivus</name>
    <name type="common">Microworm</name>
    <dbReference type="NCBI Taxonomy" id="6233"/>
    <lineage>
        <taxon>Eukaryota</taxon>
        <taxon>Metazoa</taxon>
        <taxon>Ecdysozoa</taxon>
        <taxon>Nematoda</taxon>
        <taxon>Chromadorea</taxon>
        <taxon>Rhabditida</taxon>
        <taxon>Tylenchina</taxon>
        <taxon>Panagrolaimomorpha</taxon>
        <taxon>Panagrolaimoidea</taxon>
        <taxon>Panagrolaimidae</taxon>
        <taxon>Panagrellus</taxon>
    </lineage>
</organism>
<sequence length="198" mass="21278">MYRAPYGAIKIIPASALRNTVITQHSPHHGPGSWFRTGYCLDLTAAGHRVLTYDDQAVISIASSFGGASRKTYDAPNRAGLIRTATPRLARSLGACNCTIRSCKSESIGQSAGLARRLSIGAVQPPWLFEAHFEVASGFRPSKAGEHLRPPSFSITTQPYAADGHVLEASQSVCTRELSDPERSELGGLLAEAGWNER</sequence>
<evidence type="ECO:0000313" key="3">
    <source>
        <dbReference type="WBParaSite" id="Pan_g6748.t1"/>
    </source>
</evidence>
<evidence type="ECO:0000313" key="2">
    <source>
        <dbReference type="Proteomes" id="UP000492821"/>
    </source>
</evidence>
<evidence type="ECO:0000256" key="1">
    <source>
        <dbReference type="SAM" id="MobiDB-lite"/>
    </source>
</evidence>
<dbReference type="AlphaFoldDB" id="A0A7E5A0Q8"/>
<feature type="region of interest" description="Disordered" evidence="1">
    <location>
        <begin position="179"/>
        <end position="198"/>
    </location>
</feature>
<name>A0A7E5A0Q8_PANRE</name>
<dbReference type="Proteomes" id="UP000492821">
    <property type="component" value="Unassembled WGS sequence"/>
</dbReference>